<dbReference type="EMBL" id="JEXJ01000025">
    <property type="protein sequence ID" value="EXC51474.1"/>
    <property type="molecule type" value="Genomic_DNA"/>
</dbReference>
<evidence type="ECO:0000313" key="1">
    <source>
        <dbReference type="EMBL" id="EXC51474.1"/>
    </source>
</evidence>
<dbReference type="Pfam" id="PF26412">
    <property type="entry name" value="BrxE"/>
    <property type="match status" value="1"/>
</dbReference>
<comment type="caution">
    <text evidence="1">The sequence shown here is derived from an EMBL/GenBank/DDBJ whole genome shotgun (WGS) entry which is preliminary data.</text>
</comment>
<evidence type="ECO:0000313" key="2">
    <source>
        <dbReference type="Proteomes" id="UP000020735"/>
    </source>
</evidence>
<evidence type="ECO:0008006" key="3">
    <source>
        <dbReference type="Google" id="ProtNLM"/>
    </source>
</evidence>
<dbReference type="InterPro" id="IPR058690">
    <property type="entry name" value="BrxE"/>
</dbReference>
<dbReference type="RefSeq" id="WP_032068285.1">
    <property type="nucleotide sequence ID" value="NZ_JEXJ01000025.1"/>
</dbReference>
<reference evidence="1 2" key="1">
    <citation type="submission" date="2014-02" db="EMBL/GenBank/DDBJ databases">
        <title>Comparative genomics and transcriptomics to identify genetic mechanisms underlying the emergence of carbapenem resistant Acinetobacter baumannii (CRAb).</title>
        <authorList>
            <person name="Harris A.D."/>
            <person name="Johnson K.J."/>
            <person name="George J."/>
            <person name="Shefchek K."/>
            <person name="Daugherty S.C."/>
            <person name="Parankush S."/>
            <person name="Sadzewicz L."/>
            <person name="Tallon L."/>
            <person name="Sengamalay N."/>
            <person name="Hazen T.H."/>
            <person name="Rasko D.A."/>
        </authorList>
    </citation>
    <scope>NUCLEOTIDE SEQUENCE [LARGE SCALE GENOMIC DNA]</scope>
    <source>
        <strain evidence="1 2">99063</strain>
    </source>
</reference>
<sequence length="167" mass="18467">MKTIAATIAELRILIGYLGEKSQANWWSSDFFSPTATAFLTPIFNRSLFLAQYQGVTAAAAIIHDSTIGVGRIYHLFRLPISLEQASAEMLNDIRFVQTVQTRLVNPEAALVRLAELAEKQESLSSGPILVGQLDQDIVADLMRAAGMYHAAFNADIQTYPYMREVS</sequence>
<dbReference type="Proteomes" id="UP000020735">
    <property type="component" value="Unassembled WGS sequence"/>
</dbReference>
<dbReference type="PATRIC" id="fig|1310630.3.peg.1860"/>
<proteinExistence type="predicted"/>
<organism evidence="1 2">
    <name type="scientific">Acinetobacter baumannii 99063</name>
    <dbReference type="NCBI Taxonomy" id="1310630"/>
    <lineage>
        <taxon>Bacteria</taxon>
        <taxon>Pseudomonadati</taxon>
        <taxon>Pseudomonadota</taxon>
        <taxon>Gammaproteobacteria</taxon>
        <taxon>Moraxellales</taxon>
        <taxon>Moraxellaceae</taxon>
        <taxon>Acinetobacter</taxon>
        <taxon>Acinetobacter calcoaceticus/baumannii complex</taxon>
    </lineage>
</organism>
<gene>
    <name evidence="1" type="ORF">J529_1903</name>
</gene>
<dbReference type="AlphaFoldDB" id="A0A009TJ77"/>
<name>A0A009TJ77_ACIBA</name>
<dbReference type="NCBIfam" id="NF033447">
    <property type="entry name" value="BrxE_fam"/>
    <property type="match status" value="1"/>
</dbReference>
<protein>
    <recommendedName>
        <fullName evidence="3">BrxE family protein</fullName>
    </recommendedName>
</protein>
<accession>A0A009TJ77</accession>